<comment type="caution">
    <text evidence="1">The sequence shown here is derived from an EMBL/GenBank/DDBJ whole genome shotgun (WGS) entry which is preliminary data.</text>
</comment>
<sequence>MEMKIKVYVAVRASFDDEGTLIPTSITWEDGREFEIDRVTDIRQAAAMKAGGQGDRYTIQINGHQSYLFFERNASLTGNNIGRWFVERRTA</sequence>
<name>A0A644WPA7_9ZZZZ</name>
<evidence type="ECO:0000313" key="1">
    <source>
        <dbReference type="EMBL" id="MPM05705.1"/>
    </source>
</evidence>
<reference evidence="1" key="1">
    <citation type="submission" date="2019-08" db="EMBL/GenBank/DDBJ databases">
        <authorList>
            <person name="Kucharzyk K."/>
            <person name="Murdoch R.W."/>
            <person name="Higgins S."/>
            <person name="Loffler F."/>
        </authorList>
    </citation>
    <scope>NUCLEOTIDE SEQUENCE</scope>
</reference>
<organism evidence="1">
    <name type="scientific">bioreactor metagenome</name>
    <dbReference type="NCBI Taxonomy" id="1076179"/>
    <lineage>
        <taxon>unclassified sequences</taxon>
        <taxon>metagenomes</taxon>
        <taxon>ecological metagenomes</taxon>
    </lineage>
</organism>
<gene>
    <name evidence="1" type="ORF">SDC9_51996</name>
</gene>
<protein>
    <submittedName>
        <fullName evidence="1">Uncharacterized protein</fullName>
    </submittedName>
</protein>
<dbReference type="EMBL" id="VSSQ01001157">
    <property type="protein sequence ID" value="MPM05705.1"/>
    <property type="molecule type" value="Genomic_DNA"/>
</dbReference>
<dbReference type="AlphaFoldDB" id="A0A644WPA7"/>
<accession>A0A644WPA7</accession>
<proteinExistence type="predicted"/>